<dbReference type="HOGENOM" id="CLU_1823974_0_0_0"/>
<evidence type="ECO:0000256" key="1">
    <source>
        <dbReference type="SAM" id="Coils"/>
    </source>
</evidence>
<keyword evidence="4" id="KW-1185">Reference proteome</keyword>
<dbReference type="Pfam" id="PF09403">
    <property type="entry name" value="FadA"/>
    <property type="match status" value="1"/>
</dbReference>
<dbReference type="Proteomes" id="UP000000845">
    <property type="component" value="Chromosome"/>
</dbReference>
<dbReference type="Gene3D" id="1.10.287.1700">
    <property type="match status" value="1"/>
</dbReference>
<dbReference type="RefSeq" id="WP_012860096.1">
    <property type="nucleotide sequence ID" value="NC_013517.1"/>
</dbReference>
<accession>D1AP26</accession>
<evidence type="ECO:0000313" key="4">
    <source>
        <dbReference type="Proteomes" id="UP000000845"/>
    </source>
</evidence>
<dbReference type="InterPro" id="IPR018543">
    <property type="entry name" value="Adhesion_FadA"/>
</dbReference>
<gene>
    <name evidence="3" type="ordered locus">Sterm_0627</name>
</gene>
<evidence type="ECO:0000313" key="3">
    <source>
        <dbReference type="EMBL" id="ACZ07500.1"/>
    </source>
</evidence>
<dbReference type="STRING" id="526218.Sterm_0627"/>
<dbReference type="InterPro" id="IPR053716">
    <property type="entry name" value="Flag_assembly_chemotaxis_eff"/>
</dbReference>
<keyword evidence="1" id="KW-0175">Coiled coil</keyword>
<sequence>MKKIGIILMISSVVASAAAKTTKTTTTAPTATMTFEQRYDAISNQLDALRAKDDQRFQLEQQKADNAQAELDKQVEMRDELQAKYEEAAQLAKISYYKNTYGPVANQYKDLLGKLDSSIKENQKIIDNFEKLSAARDAYAQ</sequence>
<keyword evidence="2" id="KW-0732">Signal</keyword>
<dbReference type="AlphaFoldDB" id="D1AP26"/>
<dbReference type="EMBL" id="CP001739">
    <property type="protein sequence ID" value="ACZ07500.1"/>
    <property type="molecule type" value="Genomic_DNA"/>
</dbReference>
<organism evidence="3 4">
    <name type="scientific">Sebaldella termitidis (strain ATCC 33386 / NCTC 11300)</name>
    <dbReference type="NCBI Taxonomy" id="526218"/>
    <lineage>
        <taxon>Bacteria</taxon>
        <taxon>Fusobacteriati</taxon>
        <taxon>Fusobacteriota</taxon>
        <taxon>Fusobacteriia</taxon>
        <taxon>Fusobacteriales</taxon>
        <taxon>Leptotrichiaceae</taxon>
        <taxon>Sebaldella</taxon>
    </lineage>
</organism>
<proteinExistence type="predicted"/>
<evidence type="ECO:0008006" key="5">
    <source>
        <dbReference type="Google" id="ProtNLM"/>
    </source>
</evidence>
<feature type="chain" id="PRO_5003020347" description="Adhesion protein FadA" evidence="2">
    <location>
        <begin position="18"/>
        <end position="141"/>
    </location>
</feature>
<reference evidence="4" key="1">
    <citation type="submission" date="2009-09" db="EMBL/GenBank/DDBJ databases">
        <title>The complete chromosome of Sebaldella termitidis ATCC 33386.</title>
        <authorList>
            <consortium name="US DOE Joint Genome Institute (JGI-PGF)"/>
            <person name="Lucas S."/>
            <person name="Copeland A."/>
            <person name="Lapidus A."/>
            <person name="Glavina del Rio T."/>
            <person name="Dalin E."/>
            <person name="Tice H."/>
            <person name="Bruce D."/>
            <person name="Goodwin L."/>
            <person name="Pitluck S."/>
            <person name="Kyrpides N."/>
            <person name="Mavromatis K."/>
            <person name="Ivanova N."/>
            <person name="Mikhailova N."/>
            <person name="Sims D."/>
            <person name="Meincke L."/>
            <person name="Brettin T."/>
            <person name="Detter J.C."/>
            <person name="Han C."/>
            <person name="Larimer F."/>
            <person name="Land M."/>
            <person name="Hauser L."/>
            <person name="Markowitz V."/>
            <person name="Cheng J.F."/>
            <person name="Hugenholtz P."/>
            <person name="Woyke T."/>
            <person name="Wu D."/>
            <person name="Eisen J.A."/>
        </authorList>
    </citation>
    <scope>NUCLEOTIDE SEQUENCE [LARGE SCALE GENOMIC DNA]</scope>
    <source>
        <strain evidence="4">ATCC 33386 / NCTC 11300</strain>
    </source>
</reference>
<protein>
    <recommendedName>
        <fullName evidence="5">Adhesion protein FadA</fullName>
    </recommendedName>
</protein>
<name>D1AP26_SEBTE</name>
<evidence type="ECO:0000256" key="2">
    <source>
        <dbReference type="SAM" id="SignalP"/>
    </source>
</evidence>
<feature type="signal peptide" evidence="2">
    <location>
        <begin position="1"/>
        <end position="17"/>
    </location>
</feature>
<dbReference type="KEGG" id="str:Sterm_0627"/>
<feature type="coiled-coil region" evidence="1">
    <location>
        <begin position="59"/>
        <end position="91"/>
    </location>
</feature>
<reference evidence="3 4" key="2">
    <citation type="journal article" date="2010" name="Stand. Genomic Sci.">
        <title>Complete genome sequence of Sebaldella termitidis type strain (NCTC 11300).</title>
        <authorList>
            <person name="Harmon-Smith M."/>
            <person name="Celia L."/>
            <person name="Chertkov O."/>
            <person name="Lapidus A."/>
            <person name="Copeland A."/>
            <person name="Glavina Del Rio T."/>
            <person name="Nolan M."/>
            <person name="Lucas S."/>
            <person name="Tice H."/>
            <person name="Cheng J.F."/>
            <person name="Han C."/>
            <person name="Detter J.C."/>
            <person name="Bruce D."/>
            <person name="Goodwin L."/>
            <person name="Pitluck S."/>
            <person name="Pati A."/>
            <person name="Liolios K."/>
            <person name="Ivanova N."/>
            <person name="Mavromatis K."/>
            <person name="Mikhailova N."/>
            <person name="Chen A."/>
            <person name="Palaniappan K."/>
            <person name="Land M."/>
            <person name="Hauser L."/>
            <person name="Chang Y.J."/>
            <person name="Jeffries C.D."/>
            <person name="Brettin T."/>
            <person name="Goker M."/>
            <person name="Beck B."/>
            <person name="Bristow J."/>
            <person name="Eisen J.A."/>
            <person name="Markowitz V."/>
            <person name="Hugenholtz P."/>
            <person name="Kyrpides N.C."/>
            <person name="Klenk H.P."/>
            <person name="Chen F."/>
        </authorList>
    </citation>
    <scope>NUCLEOTIDE SEQUENCE [LARGE SCALE GENOMIC DNA]</scope>
    <source>
        <strain evidence="4">ATCC 33386 / NCTC 11300</strain>
    </source>
</reference>